<dbReference type="PANTHER" id="PTHR34277:SF2">
    <property type="entry name" value="CLAVATA3_ESR (CLE)-RELATED PROTEIN 26"/>
    <property type="match status" value="1"/>
</dbReference>
<evidence type="ECO:0000313" key="4">
    <source>
        <dbReference type="Proteomes" id="UP001202328"/>
    </source>
</evidence>
<proteinExistence type="predicted"/>
<protein>
    <recommendedName>
        <fullName evidence="5">CLAVATA3/ESR (CLE)-related protein 25-like</fullName>
    </recommendedName>
</protein>
<feature type="compositionally biased region" description="Polar residues" evidence="1">
    <location>
        <begin position="74"/>
        <end position="89"/>
    </location>
</feature>
<feature type="compositionally biased region" description="Basic and acidic residues" evidence="1">
    <location>
        <begin position="90"/>
        <end position="103"/>
    </location>
</feature>
<comment type="caution">
    <text evidence="3">The sequence shown here is derived from an EMBL/GenBank/DDBJ whole genome shotgun (WGS) entry which is preliminary data.</text>
</comment>
<feature type="region of interest" description="Disordered" evidence="1">
    <location>
        <begin position="46"/>
        <end position="125"/>
    </location>
</feature>
<gene>
    <name evidence="3" type="ORF">MKW98_013878</name>
</gene>
<dbReference type="InterPro" id="IPR039316">
    <property type="entry name" value="CLE25/26"/>
</dbReference>
<keyword evidence="2" id="KW-0472">Membrane</keyword>
<feature type="transmembrane region" description="Helical" evidence="2">
    <location>
        <begin position="21"/>
        <end position="38"/>
    </location>
</feature>
<accession>A0AAD4SEQ1</accession>
<dbReference type="Proteomes" id="UP001202328">
    <property type="component" value="Unassembled WGS sequence"/>
</dbReference>
<evidence type="ECO:0000313" key="3">
    <source>
        <dbReference type="EMBL" id="KAI3901763.1"/>
    </source>
</evidence>
<sequence length="125" mass="13806">MKNMMDSNRDEVVVSRTTNSLMMRVLVFVSFVGFLIIVNELTVIPSSASEESTPFSSSRTTETTRTSTSASSSLGNSNGRHSSKPTTTPRVDKRSYMSSERRVPNGPDPIHNRRARKSKEPPGRA</sequence>
<organism evidence="3 4">
    <name type="scientific">Papaver atlanticum</name>
    <dbReference type="NCBI Taxonomy" id="357466"/>
    <lineage>
        <taxon>Eukaryota</taxon>
        <taxon>Viridiplantae</taxon>
        <taxon>Streptophyta</taxon>
        <taxon>Embryophyta</taxon>
        <taxon>Tracheophyta</taxon>
        <taxon>Spermatophyta</taxon>
        <taxon>Magnoliopsida</taxon>
        <taxon>Ranunculales</taxon>
        <taxon>Papaveraceae</taxon>
        <taxon>Papaveroideae</taxon>
        <taxon>Papaver</taxon>
    </lineage>
</organism>
<keyword evidence="2" id="KW-1133">Transmembrane helix</keyword>
<keyword evidence="4" id="KW-1185">Reference proteome</keyword>
<keyword evidence="2" id="KW-0812">Transmembrane</keyword>
<name>A0AAD4SEQ1_9MAGN</name>
<evidence type="ECO:0000256" key="1">
    <source>
        <dbReference type="SAM" id="MobiDB-lite"/>
    </source>
</evidence>
<reference evidence="3" key="1">
    <citation type="submission" date="2022-04" db="EMBL/GenBank/DDBJ databases">
        <title>A functionally conserved STORR gene fusion in Papaver species that diverged 16.8 million years ago.</title>
        <authorList>
            <person name="Catania T."/>
        </authorList>
    </citation>
    <scope>NUCLEOTIDE SEQUENCE</scope>
    <source>
        <strain evidence="3">S-188037</strain>
    </source>
</reference>
<dbReference type="EMBL" id="JAJJMB010011506">
    <property type="protein sequence ID" value="KAI3901763.1"/>
    <property type="molecule type" value="Genomic_DNA"/>
</dbReference>
<feature type="compositionally biased region" description="Low complexity" evidence="1">
    <location>
        <begin position="46"/>
        <end position="73"/>
    </location>
</feature>
<evidence type="ECO:0008006" key="5">
    <source>
        <dbReference type="Google" id="ProtNLM"/>
    </source>
</evidence>
<dbReference type="AlphaFoldDB" id="A0AAD4SEQ1"/>
<evidence type="ECO:0000256" key="2">
    <source>
        <dbReference type="SAM" id="Phobius"/>
    </source>
</evidence>
<dbReference type="PANTHER" id="PTHR34277">
    <property type="entry name" value="CLAVATA3/ESR (CLE)-RELATED PROTEIN 26"/>
    <property type="match status" value="1"/>
</dbReference>